<reference evidence="1" key="1">
    <citation type="submission" date="2018-05" db="EMBL/GenBank/DDBJ databases">
        <authorList>
            <person name="Lanie J.A."/>
            <person name="Ng W.-L."/>
            <person name="Kazmierczak K.M."/>
            <person name="Andrzejewski T.M."/>
            <person name="Davidsen T.M."/>
            <person name="Wayne K.J."/>
            <person name="Tettelin H."/>
            <person name="Glass J.I."/>
            <person name="Rusch D."/>
            <person name="Podicherti R."/>
            <person name="Tsui H.-C.T."/>
            <person name="Winkler M.E."/>
        </authorList>
    </citation>
    <scope>NUCLEOTIDE SEQUENCE</scope>
</reference>
<protein>
    <submittedName>
        <fullName evidence="1">Uncharacterized protein</fullName>
    </submittedName>
</protein>
<sequence>MSVSAIGPFVFPTVTILPPIPESRIDFDHVGLPTLST</sequence>
<dbReference type="EMBL" id="UINC01216237">
    <property type="protein sequence ID" value="SVE42290.1"/>
    <property type="molecule type" value="Genomic_DNA"/>
</dbReference>
<feature type="non-terminal residue" evidence="1">
    <location>
        <position position="37"/>
    </location>
</feature>
<organism evidence="1">
    <name type="scientific">marine metagenome</name>
    <dbReference type="NCBI Taxonomy" id="408172"/>
    <lineage>
        <taxon>unclassified sequences</taxon>
        <taxon>metagenomes</taxon>
        <taxon>ecological metagenomes</taxon>
    </lineage>
</organism>
<dbReference type="AlphaFoldDB" id="A0A383DD93"/>
<accession>A0A383DD93</accession>
<gene>
    <name evidence="1" type="ORF">METZ01_LOCUS495144</name>
</gene>
<proteinExistence type="predicted"/>
<evidence type="ECO:0000313" key="1">
    <source>
        <dbReference type="EMBL" id="SVE42290.1"/>
    </source>
</evidence>
<name>A0A383DD93_9ZZZZ</name>